<name>A0ABN3XSN0_9ACTN</name>
<dbReference type="EMBL" id="BAAAWD010000006">
    <property type="protein sequence ID" value="GAA2993274.1"/>
    <property type="molecule type" value="Genomic_DNA"/>
</dbReference>
<dbReference type="Gene3D" id="3.20.20.80">
    <property type="entry name" value="Glycosidases"/>
    <property type="match status" value="1"/>
</dbReference>
<dbReference type="InterPro" id="IPR059186">
    <property type="entry name" value="SACTE_4363"/>
</dbReference>
<dbReference type="InterPro" id="IPR017853">
    <property type="entry name" value="GH"/>
</dbReference>
<dbReference type="PANTHER" id="PTHR34154">
    <property type="entry name" value="ALKALI-SENSITIVE LINKAGE PROTEIN 1"/>
    <property type="match status" value="1"/>
</dbReference>
<dbReference type="Gene3D" id="2.80.10.50">
    <property type="match status" value="1"/>
</dbReference>
<evidence type="ECO:0000259" key="2">
    <source>
        <dbReference type="Pfam" id="PF11790"/>
    </source>
</evidence>
<evidence type="ECO:0008006" key="6">
    <source>
        <dbReference type="Google" id="ProtNLM"/>
    </source>
</evidence>
<dbReference type="InterPro" id="IPR012334">
    <property type="entry name" value="Pectin_lyas_fold"/>
</dbReference>
<gene>
    <name evidence="4" type="ORF">GCM10017559_11910</name>
</gene>
<sequence length="1008" mass="106434">MSIDARRHPLRPPGGHRRHALRLTGTLTAVALLTGALTVLPARSADAAAPDFGPNVTVFDPSTPAATVQARLDDAYAAQKDDEFGTRRTAFLFKPGNYTVDAKIGYYTSVAGLGSSPDDVVVNGAVRVEGRPDSSPAGENALTNFWRSAENLSITPAGGVNRWAVSQAAPLRRVHVRGDLQLRTANFGYSSGGFIADSAVDGRVDATTQQQYYTRDSRIGGWSGSVWNTVFSGVRGAPPQSFPDPQMTTLASTPVSREKPFLTVDASGAYSVFVPSLRTASSGTTWAGGASPGTSIPISSFHIAKPADTAATINAHLAAGRHLLLTPGIYRLDRALAVRRAGTVVLGLGLATLQPTTGTAALEVADVDGVRLAGLMVDAGPVTSPNLLTVGAAKTGVSHAADPVSVQDVFFRIGGATAGRATNSLLVNSDDVLIDNIWAWRADHGTGVGWSANTADTGVTVNGDDVTALGLFVEHYQKHQTVWNGQGGRTVFYQSELPYDPPGQASWRNGASNGYASYRVGASVTTHQAWGLGVYSFFNQNQRVFADRAIEVPDRAGVALHGMASVFLAGSGGIHHVVNGTGAAVTATGDVAYLVDYAGGVPVNPTPKKGVGAIAYSGDQARLAATGSRWYYNWSTTGQAGNGVEFVPMVWNGAAATPATISALTTGRQQGRYTHLLGFNEPDLADQANMTVTQALDTWPSLQSTGLTLGSPAPANYWSGWLDDFMTGAQQRGYRVDVITLHIYPDWTNPGVVEEVRGILADAWNKWRKPIWLTEIGTIDTSAWKAMYGTPTHARADTAIQKIVALLESLPYVQRYAWFADNCSHSPTCLFSTLHDAGGRPTSHGTAFATGRRTGPVGVFRVVNKAQPTVALHSAGEAYDGGAGRASAVTPASWGWDQQRWQIADAGGGYHTLTNVGYPGARLTTTADPYPGGTGNYKIMNTPAEAGDAQLWRITATSDGYYRLVNKARGTALQSTFDPYNGRADSFQVAGTSAAFVNDQQSWTLVPG</sequence>
<dbReference type="InterPro" id="IPR024655">
    <property type="entry name" value="Asl1_glyco_hydro_catalytic"/>
</dbReference>
<dbReference type="CDD" id="cd23669">
    <property type="entry name" value="GH55_SacteLam55A-like"/>
    <property type="match status" value="1"/>
</dbReference>
<evidence type="ECO:0000313" key="4">
    <source>
        <dbReference type="EMBL" id="GAA2993274.1"/>
    </source>
</evidence>
<accession>A0ABN3XSN0</accession>
<dbReference type="InterPro" id="IPR011050">
    <property type="entry name" value="Pectin_lyase_fold/virulence"/>
</dbReference>
<dbReference type="SUPFAM" id="SSF51126">
    <property type="entry name" value="Pectin lyase-like"/>
    <property type="match status" value="1"/>
</dbReference>
<dbReference type="InterPro" id="IPR035992">
    <property type="entry name" value="Ricin_B-like_lectins"/>
</dbReference>
<dbReference type="InterPro" id="IPR053183">
    <property type="entry name" value="ASL1"/>
</dbReference>
<dbReference type="SUPFAM" id="SSF50370">
    <property type="entry name" value="Ricin B-like lectins"/>
    <property type="match status" value="1"/>
</dbReference>
<keyword evidence="1" id="KW-1133">Transmembrane helix</keyword>
<dbReference type="SUPFAM" id="SSF51445">
    <property type="entry name" value="(Trans)glycosidases"/>
    <property type="match status" value="1"/>
</dbReference>
<feature type="domain" description="Ricin B lectin" evidence="3">
    <location>
        <begin position="898"/>
        <end position="974"/>
    </location>
</feature>
<dbReference type="InterPro" id="IPR006311">
    <property type="entry name" value="TAT_signal"/>
</dbReference>
<evidence type="ECO:0000256" key="1">
    <source>
        <dbReference type="SAM" id="Phobius"/>
    </source>
</evidence>
<feature type="transmembrane region" description="Helical" evidence="1">
    <location>
        <begin position="20"/>
        <end position="40"/>
    </location>
</feature>
<dbReference type="Pfam" id="PF14200">
    <property type="entry name" value="RicinB_lectin_2"/>
    <property type="match status" value="1"/>
</dbReference>
<dbReference type="Gene3D" id="2.160.20.10">
    <property type="entry name" value="Single-stranded right-handed beta-helix, Pectin lyase-like"/>
    <property type="match status" value="1"/>
</dbReference>
<evidence type="ECO:0000313" key="5">
    <source>
        <dbReference type="Proteomes" id="UP001499930"/>
    </source>
</evidence>
<feature type="domain" description="Asl1-like glycosyl hydrolase catalytic" evidence="2">
    <location>
        <begin position="624"/>
        <end position="848"/>
    </location>
</feature>
<evidence type="ECO:0000259" key="3">
    <source>
        <dbReference type="Pfam" id="PF14200"/>
    </source>
</evidence>
<dbReference type="PANTHER" id="PTHR34154:SF3">
    <property type="entry name" value="ALKALI-SENSITIVE LINKAGE PROTEIN 1"/>
    <property type="match status" value="1"/>
</dbReference>
<dbReference type="Pfam" id="PF11790">
    <property type="entry name" value="Glyco_hydro_cc"/>
    <property type="match status" value="1"/>
</dbReference>
<keyword evidence="1" id="KW-0812">Transmembrane</keyword>
<reference evidence="4 5" key="1">
    <citation type="journal article" date="2019" name="Int. J. Syst. Evol. Microbiol.">
        <title>The Global Catalogue of Microorganisms (GCM) 10K type strain sequencing project: providing services to taxonomists for standard genome sequencing and annotation.</title>
        <authorList>
            <consortium name="The Broad Institute Genomics Platform"/>
            <consortium name="The Broad Institute Genome Sequencing Center for Infectious Disease"/>
            <person name="Wu L."/>
            <person name="Ma J."/>
        </authorList>
    </citation>
    <scope>NUCLEOTIDE SEQUENCE [LARGE SCALE GENOMIC DNA]</scope>
    <source>
        <strain evidence="4 5">JCM 3106</strain>
    </source>
</reference>
<keyword evidence="5" id="KW-1185">Reference proteome</keyword>
<protein>
    <recommendedName>
        <fullName evidence="6">Ricin B lectin domain-containing protein</fullName>
    </recommendedName>
</protein>
<dbReference type="InterPro" id="IPR000772">
    <property type="entry name" value="Ricin_B_lectin"/>
</dbReference>
<dbReference type="Proteomes" id="UP001499930">
    <property type="component" value="Unassembled WGS sequence"/>
</dbReference>
<dbReference type="RefSeq" id="WP_344889486.1">
    <property type="nucleotide sequence ID" value="NZ_BAAAWD010000006.1"/>
</dbReference>
<proteinExistence type="predicted"/>
<comment type="caution">
    <text evidence="4">The sequence shown here is derived from an EMBL/GenBank/DDBJ whole genome shotgun (WGS) entry which is preliminary data.</text>
</comment>
<organism evidence="4 5">
    <name type="scientific">Streptosporangium longisporum</name>
    <dbReference type="NCBI Taxonomy" id="46187"/>
    <lineage>
        <taxon>Bacteria</taxon>
        <taxon>Bacillati</taxon>
        <taxon>Actinomycetota</taxon>
        <taxon>Actinomycetes</taxon>
        <taxon>Streptosporangiales</taxon>
        <taxon>Streptosporangiaceae</taxon>
        <taxon>Streptosporangium</taxon>
    </lineage>
</organism>
<keyword evidence="1" id="KW-0472">Membrane</keyword>
<dbReference type="PROSITE" id="PS51318">
    <property type="entry name" value="TAT"/>
    <property type="match status" value="1"/>
</dbReference>